<reference evidence="8" key="2">
    <citation type="submission" date="2025-08" db="UniProtKB">
        <authorList>
            <consortium name="Ensembl"/>
        </authorList>
    </citation>
    <scope>IDENTIFICATION</scope>
</reference>
<keyword evidence="9" id="KW-1185">Reference proteome</keyword>
<evidence type="ECO:0000313" key="9">
    <source>
        <dbReference type="Proteomes" id="UP000694547"/>
    </source>
</evidence>
<dbReference type="PANTHER" id="PTHR24061">
    <property type="entry name" value="CALCIUM-SENSING RECEPTOR-RELATED"/>
    <property type="match status" value="1"/>
</dbReference>
<dbReference type="Ensembl" id="ENSPEMT00000038495.1">
    <property type="protein sequence ID" value="ENSPEMP00000029981.1"/>
    <property type="gene ID" value="ENSPEMG00000027145.1"/>
</dbReference>
<organism evidence="8 9">
    <name type="scientific">Peromyscus maniculatus bairdii</name>
    <name type="common">Prairie deer mouse</name>
    <dbReference type="NCBI Taxonomy" id="230844"/>
    <lineage>
        <taxon>Eukaryota</taxon>
        <taxon>Metazoa</taxon>
        <taxon>Chordata</taxon>
        <taxon>Craniata</taxon>
        <taxon>Vertebrata</taxon>
        <taxon>Euteleostomi</taxon>
        <taxon>Mammalia</taxon>
        <taxon>Eutheria</taxon>
        <taxon>Euarchontoglires</taxon>
        <taxon>Glires</taxon>
        <taxon>Rodentia</taxon>
        <taxon>Myomorpha</taxon>
        <taxon>Muroidea</taxon>
        <taxon>Cricetidae</taxon>
        <taxon>Neotominae</taxon>
        <taxon>Peromyscus</taxon>
    </lineage>
</organism>
<dbReference type="AlphaFoldDB" id="A0A8C8UGV1"/>
<proteinExistence type="predicted"/>
<evidence type="ECO:0000256" key="2">
    <source>
        <dbReference type="ARBA" id="ARBA00022692"/>
    </source>
</evidence>
<name>A0A8C8UGV1_PERMB</name>
<dbReference type="SUPFAM" id="SSF53822">
    <property type="entry name" value="Periplasmic binding protein-like I"/>
    <property type="match status" value="1"/>
</dbReference>
<dbReference type="PANTHER" id="PTHR24061:SF413">
    <property type="entry name" value="VOMERONASAL 2, RECEPTOR 66-RELATED"/>
    <property type="match status" value="1"/>
</dbReference>
<evidence type="ECO:0000256" key="6">
    <source>
        <dbReference type="SAM" id="Phobius"/>
    </source>
</evidence>
<dbReference type="Proteomes" id="UP000694547">
    <property type="component" value="Chromosome 1"/>
</dbReference>
<dbReference type="InterPro" id="IPR001828">
    <property type="entry name" value="ANF_lig-bd_rcpt"/>
</dbReference>
<feature type="domain" description="Receptor ligand binding region" evidence="7">
    <location>
        <begin position="12"/>
        <end position="272"/>
    </location>
</feature>
<dbReference type="GO" id="GO:0004930">
    <property type="term" value="F:G protein-coupled receptor activity"/>
    <property type="evidence" value="ECO:0007669"/>
    <property type="project" value="InterPro"/>
</dbReference>
<feature type="transmembrane region" description="Helical" evidence="6">
    <location>
        <begin position="44"/>
        <end position="65"/>
    </location>
</feature>
<dbReference type="InterPro" id="IPR000068">
    <property type="entry name" value="GPCR_3_Ca_sens_rcpt-rel"/>
</dbReference>
<protein>
    <recommendedName>
        <fullName evidence="7">Receptor ligand binding region domain-containing protein</fullName>
    </recommendedName>
</protein>
<keyword evidence="2 6" id="KW-0812">Transmembrane</keyword>
<accession>A0A8C8UGV1</accession>
<dbReference type="GeneTree" id="ENSGT00950000183069"/>
<sequence>MHSIIFILLLMFYVFQLYYGHFQSLLNAHEQFPHLYQMSPKDTSLALAMVSLMVHLKWNWVGMIISDDDDGIQFLSEWRKEVQRNIVCLAFVTIISTDTIIYFKMLNKYYNQIMTSSAKAVVVNGNKESHLKWNFILWQSLDIWRIWVSVSQFDMITVGGDFLLKSPHGTLIFSHQHSEVSGFKQFLQRVHPSNYSTEISLASLWWTYFKCSLPSSNCNKLKYCSTETLLKWLFRTPSGMAMSDTNYNIYNAVFSVAHSLHEVLLQQVDTWSNNAGKELEFDPWKVVCLTLSSIYLIEMMFLKESIRSKCM</sequence>
<evidence type="ECO:0000313" key="8">
    <source>
        <dbReference type="Ensembl" id="ENSPEMP00000029981.1"/>
    </source>
</evidence>
<feature type="transmembrane region" description="Helical" evidence="6">
    <location>
        <begin position="86"/>
        <end position="105"/>
    </location>
</feature>
<keyword evidence="4 6" id="KW-1133">Transmembrane helix</keyword>
<dbReference type="GO" id="GO:0005886">
    <property type="term" value="C:plasma membrane"/>
    <property type="evidence" value="ECO:0007669"/>
    <property type="project" value="TreeGrafter"/>
</dbReference>
<dbReference type="Pfam" id="PF01094">
    <property type="entry name" value="ANF_receptor"/>
    <property type="match status" value="1"/>
</dbReference>
<keyword evidence="3" id="KW-0732">Signal</keyword>
<dbReference type="InterPro" id="IPR004073">
    <property type="entry name" value="GPCR_3_vmron_rcpt_2"/>
</dbReference>
<dbReference type="FunFam" id="3.40.50.2300:FF:000024">
    <property type="entry name" value="Vomeronasal 2, receptor 73"/>
    <property type="match status" value="1"/>
</dbReference>
<evidence type="ECO:0000259" key="7">
    <source>
        <dbReference type="Pfam" id="PF01094"/>
    </source>
</evidence>
<evidence type="ECO:0000256" key="1">
    <source>
        <dbReference type="ARBA" id="ARBA00004370"/>
    </source>
</evidence>
<keyword evidence="5 6" id="KW-0472">Membrane</keyword>
<dbReference type="Gene3D" id="3.40.50.2300">
    <property type="match status" value="2"/>
</dbReference>
<evidence type="ECO:0000256" key="5">
    <source>
        <dbReference type="ARBA" id="ARBA00023136"/>
    </source>
</evidence>
<reference evidence="8" key="3">
    <citation type="submission" date="2025-09" db="UniProtKB">
        <authorList>
            <consortium name="Ensembl"/>
        </authorList>
    </citation>
    <scope>IDENTIFICATION</scope>
</reference>
<reference evidence="8 9" key="1">
    <citation type="submission" date="2018-10" db="EMBL/GenBank/DDBJ databases">
        <title>Improved assembly of the deer mouse Peromyscus maniculatus genome.</title>
        <authorList>
            <person name="Lassance J.-M."/>
            <person name="Hoekstra H.E."/>
        </authorList>
    </citation>
    <scope>NUCLEOTIDE SEQUENCE [LARGE SCALE GENOMIC DNA]</scope>
</reference>
<dbReference type="InterPro" id="IPR028082">
    <property type="entry name" value="Peripla_BP_I"/>
</dbReference>
<evidence type="ECO:0000256" key="3">
    <source>
        <dbReference type="ARBA" id="ARBA00022729"/>
    </source>
</evidence>
<dbReference type="PRINTS" id="PR01535">
    <property type="entry name" value="VOMERONASL2R"/>
</dbReference>
<comment type="subcellular location">
    <subcellularLocation>
        <location evidence="1">Membrane</location>
    </subcellularLocation>
</comment>
<evidence type="ECO:0000256" key="4">
    <source>
        <dbReference type="ARBA" id="ARBA00022989"/>
    </source>
</evidence>